<dbReference type="Gene3D" id="2.60.40.10">
    <property type="entry name" value="Immunoglobulins"/>
    <property type="match status" value="1"/>
</dbReference>
<name>A0A2G8KGT8_STIJA</name>
<reference evidence="5 6" key="1">
    <citation type="journal article" date="2017" name="PLoS Biol.">
        <title>The sea cucumber genome provides insights into morphological evolution and visceral regeneration.</title>
        <authorList>
            <person name="Zhang X."/>
            <person name="Sun L."/>
            <person name="Yuan J."/>
            <person name="Sun Y."/>
            <person name="Gao Y."/>
            <person name="Zhang L."/>
            <person name="Li S."/>
            <person name="Dai H."/>
            <person name="Hamel J.F."/>
            <person name="Liu C."/>
            <person name="Yu Y."/>
            <person name="Liu S."/>
            <person name="Lin W."/>
            <person name="Guo K."/>
            <person name="Jin S."/>
            <person name="Xu P."/>
            <person name="Storey K.B."/>
            <person name="Huan P."/>
            <person name="Zhang T."/>
            <person name="Zhou Y."/>
            <person name="Zhang J."/>
            <person name="Lin C."/>
            <person name="Li X."/>
            <person name="Xing L."/>
            <person name="Huo D."/>
            <person name="Sun M."/>
            <person name="Wang L."/>
            <person name="Mercier A."/>
            <person name="Li F."/>
            <person name="Yang H."/>
            <person name="Xiang J."/>
        </authorList>
    </citation>
    <scope>NUCLEOTIDE SEQUENCE [LARGE SCALE GENOMIC DNA]</scope>
    <source>
        <strain evidence="5">Shaxun</strain>
        <tissue evidence="5">Muscle</tissue>
    </source>
</reference>
<dbReference type="SUPFAM" id="SSF49265">
    <property type="entry name" value="Fibronectin type III"/>
    <property type="match status" value="1"/>
</dbReference>
<feature type="transmembrane region" description="Helical" evidence="3">
    <location>
        <begin position="151"/>
        <end position="175"/>
    </location>
</feature>
<gene>
    <name evidence="5" type="ORF">BSL78_15930</name>
</gene>
<dbReference type="GO" id="GO:0016301">
    <property type="term" value="F:kinase activity"/>
    <property type="evidence" value="ECO:0007669"/>
    <property type="project" value="UniProtKB-KW"/>
</dbReference>
<feature type="compositionally biased region" description="Basic residues" evidence="2">
    <location>
        <begin position="334"/>
        <end position="345"/>
    </location>
</feature>
<keyword evidence="3" id="KW-0472">Membrane</keyword>
<feature type="compositionally biased region" description="Basic and acidic residues" evidence="2">
    <location>
        <begin position="462"/>
        <end position="480"/>
    </location>
</feature>
<dbReference type="EMBL" id="MRZV01000595">
    <property type="protein sequence ID" value="PIK47207.1"/>
    <property type="molecule type" value="Genomic_DNA"/>
</dbReference>
<feature type="domain" description="Fibronectin type-III" evidence="4">
    <location>
        <begin position="47"/>
        <end position="150"/>
    </location>
</feature>
<dbReference type="PROSITE" id="PS50853">
    <property type="entry name" value="FN3"/>
    <property type="match status" value="1"/>
</dbReference>
<dbReference type="CDD" id="cd12087">
    <property type="entry name" value="TM_EGFR-like"/>
    <property type="match status" value="1"/>
</dbReference>
<dbReference type="SMART" id="SM00060">
    <property type="entry name" value="FN3"/>
    <property type="match status" value="1"/>
</dbReference>
<dbReference type="InterPro" id="IPR003961">
    <property type="entry name" value="FN3_dom"/>
</dbReference>
<evidence type="ECO:0000256" key="2">
    <source>
        <dbReference type="SAM" id="MobiDB-lite"/>
    </source>
</evidence>
<keyword evidence="3" id="KW-0812">Transmembrane</keyword>
<keyword evidence="3" id="KW-1133">Transmembrane helix</keyword>
<dbReference type="AlphaFoldDB" id="A0A2G8KGT8"/>
<dbReference type="InterPro" id="IPR036116">
    <property type="entry name" value="FN3_sf"/>
</dbReference>
<proteinExistence type="predicted"/>
<evidence type="ECO:0000313" key="6">
    <source>
        <dbReference type="Proteomes" id="UP000230750"/>
    </source>
</evidence>
<keyword evidence="5" id="KW-0808">Transferase</keyword>
<keyword evidence="1" id="KW-0677">Repeat</keyword>
<dbReference type="STRING" id="307972.A0A2G8KGT8"/>
<feature type="compositionally biased region" description="Acidic residues" evidence="2">
    <location>
        <begin position="481"/>
        <end position="492"/>
    </location>
</feature>
<protein>
    <submittedName>
        <fullName evidence="5">Putative tyrosine-protein kinase</fullName>
    </submittedName>
</protein>
<comment type="caution">
    <text evidence="5">The sequence shown here is derived from an EMBL/GenBank/DDBJ whole genome shotgun (WGS) entry which is preliminary data.</text>
</comment>
<keyword evidence="5" id="KW-0418">Kinase</keyword>
<dbReference type="InterPro" id="IPR050964">
    <property type="entry name" value="Striated_Muscle_Regulatory"/>
</dbReference>
<dbReference type="PANTHER" id="PTHR13817:SF73">
    <property type="entry name" value="FIBRONECTIN TYPE-III DOMAIN-CONTAINING PROTEIN"/>
    <property type="match status" value="1"/>
</dbReference>
<evidence type="ECO:0000259" key="4">
    <source>
        <dbReference type="PROSITE" id="PS50853"/>
    </source>
</evidence>
<keyword evidence="6" id="KW-1185">Reference proteome</keyword>
<evidence type="ECO:0000256" key="1">
    <source>
        <dbReference type="ARBA" id="ARBA00022737"/>
    </source>
</evidence>
<evidence type="ECO:0000313" key="5">
    <source>
        <dbReference type="EMBL" id="PIK47207.1"/>
    </source>
</evidence>
<dbReference type="Pfam" id="PF00041">
    <property type="entry name" value="fn3"/>
    <property type="match status" value="1"/>
</dbReference>
<accession>A0A2G8KGT8</accession>
<feature type="region of interest" description="Disordered" evidence="2">
    <location>
        <begin position="459"/>
        <end position="567"/>
    </location>
</feature>
<feature type="region of interest" description="Disordered" evidence="2">
    <location>
        <begin position="315"/>
        <end position="351"/>
    </location>
</feature>
<dbReference type="Proteomes" id="UP000230750">
    <property type="component" value="Unassembled WGS sequence"/>
</dbReference>
<sequence length="567" mass="63112">MGKKTLPFPGFPGSGIGKVWSSSADNNVCKDPDDKIVINQCVAPPGPPSFIEVADITATSFKVAWGIPNIPNGHILRYEVRYWQTNLTEEEHTLKNVVPNQDGPHGYERQTLSIEDLDPETEYGVKITAVNFISRGEPVTINVTTFVKVPFSLVVVISGAILLILLSAVLFLLFFRRKRHPKKDRNVHPRQHRERRQLPALPLERYQVFYNSGDEKGDPNVDLGLEAQALSDDFYSFCIDSKNDIKDAVSVDPVGLGAKFQCGKPPQTTSQFPGRAGTLPGMLIEEDYGEIYDETEIDTKPDYVKTLTGLMDTGKLKQNKKGKEVNNGTSDKTGKKKLKMKKKENNKKPGIVSWTKSSNRLSSKDFGDVYDDTVVDTQEGDDFGENYDDVDIDHETIDYYGSNSELYDETEVAQNDHGDFYETTVSPEEETDDLSKPVVIEPAKSFRFANIFTARNSKKKNKANEKKEKVGKMASLKEGKDEESDEDIYDEPDLVKETVQSRQLPPAATPNPSGKMILATAGNSGDSGGEYCYEVSTSKMEGRGEGDGEELYEETEGGDDEEIYELI</sequence>
<organism evidence="5 6">
    <name type="scientific">Stichopus japonicus</name>
    <name type="common">Sea cucumber</name>
    <dbReference type="NCBI Taxonomy" id="307972"/>
    <lineage>
        <taxon>Eukaryota</taxon>
        <taxon>Metazoa</taxon>
        <taxon>Echinodermata</taxon>
        <taxon>Eleutherozoa</taxon>
        <taxon>Echinozoa</taxon>
        <taxon>Holothuroidea</taxon>
        <taxon>Aspidochirotacea</taxon>
        <taxon>Aspidochirotida</taxon>
        <taxon>Stichopodidae</taxon>
        <taxon>Apostichopus</taxon>
    </lineage>
</organism>
<dbReference type="PANTHER" id="PTHR13817">
    <property type="entry name" value="TITIN"/>
    <property type="match status" value="1"/>
</dbReference>
<dbReference type="InterPro" id="IPR013783">
    <property type="entry name" value="Ig-like_fold"/>
</dbReference>
<evidence type="ECO:0000256" key="3">
    <source>
        <dbReference type="SAM" id="Phobius"/>
    </source>
</evidence>
<dbReference type="CDD" id="cd00063">
    <property type="entry name" value="FN3"/>
    <property type="match status" value="1"/>
</dbReference>
<feature type="compositionally biased region" description="Acidic residues" evidence="2">
    <location>
        <begin position="547"/>
        <end position="567"/>
    </location>
</feature>